<dbReference type="InterPro" id="IPR051120">
    <property type="entry name" value="ABC_AA/LPS_Transport"/>
</dbReference>
<dbReference type="RefSeq" id="WP_371439438.1">
    <property type="nucleotide sequence ID" value="NZ_JBHSRS010000084.1"/>
</dbReference>
<gene>
    <name evidence="6" type="ORF">ACFQND_27010</name>
</gene>
<evidence type="ECO:0000259" key="5">
    <source>
        <dbReference type="PROSITE" id="PS50893"/>
    </source>
</evidence>
<dbReference type="InterPro" id="IPR027417">
    <property type="entry name" value="P-loop_NTPase"/>
</dbReference>
<dbReference type="EMBL" id="JBHSRS010000084">
    <property type="protein sequence ID" value="MFC6284892.1"/>
    <property type="molecule type" value="Genomic_DNA"/>
</dbReference>
<proteinExistence type="predicted"/>
<keyword evidence="3" id="KW-0547">Nucleotide-binding</keyword>
<dbReference type="Proteomes" id="UP001596270">
    <property type="component" value="Unassembled WGS sequence"/>
</dbReference>
<dbReference type="InterPro" id="IPR003593">
    <property type="entry name" value="AAA+_ATPase"/>
</dbReference>
<dbReference type="Pfam" id="PF00005">
    <property type="entry name" value="ABC_tran"/>
    <property type="match status" value="1"/>
</dbReference>
<dbReference type="PROSITE" id="PS50893">
    <property type="entry name" value="ABC_TRANSPORTER_2"/>
    <property type="match status" value="1"/>
</dbReference>
<evidence type="ECO:0000256" key="1">
    <source>
        <dbReference type="ARBA" id="ARBA00022448"/>
    </source>
</evidence>
<sequence>MNSLLEVKRLTKRFRGIAASDGLDLKVTRGELHAIIGPNGAGKSTLIGQLSGEITPDSGSIAFDGVDITHMPIHKRALLGVARSYQITSVFEELTALQNVALAVQARSGHSFGVLGEVAQEWKLLEPASQAIEAVGLSESMNHPAALLAHGARRQLELAMVLAMRPKILLLDEPMAGTSPTESKQIVGLLKKLRGTMTIVLIEHDLQAVFELADRISVLVYGKVIASGHPDEIRSDPRVIEAYIGEEGLVS</sequence>
<dbReference type="PANTHER" id="PTHR45772">
    <property type="entry name" value="CONSERVED COMPONENT OF ABC TRANSPORTER FOR NATURAL AMINO ACIDS-RELATED"/>
    <property type="match status" value="1"/>
</dbReference>
<dbReference type="InterPro" id="IPR003439">
    <property type="entry name" value="ABC_transporter-like_ATP-bd"/>
</dbReference>
<evidence type="ECO:0000256" key="2">
    <source>
        <dbReference type="ARBA" id="ARBA00022475"/>
    </source>
</evidence>
<evidence type="ECO:0000256" key="4">
    <source>
        <dbReference type="ARBA" id="ARBA00022840"/>
    </source>
</evidence>
<reference evidence="7" key="1">
    <citation type="journal article" date="2019" name="Int. J. Syst. Evol. Microbiol.">
        <title>The Global Catalogue of Microorganisms (GCM) 10K type strain sequencing project: providing services to taxonomists for standard genome sequencing and annotation.</title>
        <authorList>
            <consortium name="The Broad Institute Genomics Platform"/>
            <consortium name="The Broad Institute Genome Sequencing Center for Infectious Disease"/>
            <person name="Wu L."/>
            <person name="Ma J."/>
        </authorList>
    </citation>
    <scope>NUCLEOTIDE SEQUENCE [LARGE SCALE GENOMIC DNA]</scope>
    <source>
        <strain evidence="7">CCUG 39402</strain>
    </source>
</reference>
<keyword evidence="4 6" id="KW-0067">ATP-binding</keyword>
<dbReference type="PANTHER" id="PTHR45772:SF2">
    <property type="entry name" value="ABC TRANSPORTER ATP-BINDING PROTEIN"/>
    <property type="match status" value="1"/>
</dbReference>
<dbReference type="Gene3D" id="3.40.50.300">
    <property type="entry name" value="P-loop containing nucleotide triphosphate hydrolases"/>
    <property type="match status" value="1"/>
</dbReference>
<keyword evidence="2" id="KW-0472">Membrane</keyword>
<keyword evidence="2" id="KW-1003">Cell membrane</keyword>
<organism evidence="6 7">
    <name type="scientific">Polaromonas aquatica</name>
    <dbReference type="NCBI Taxonomy" id="332657"/>
    <lineage>
        <taxon>Bacteria</taxon>
        <taxon>Pseudomonadati</taxon>
        <taxon>Pseudomonadota</taxon>
        <taxon>Betaproteobacteria</taxon>
        <taxon>Burkholderiales</taxon>
        <taxon>Comamonadaceae</taxon>
        <taxon>Polaromonas</taxon>
    </lineage>
</organism>
<evidence type="ECO:0000313" key="6">
    <source>
        <dbReference type="EMBL" id="MFC6284892.1"/>
    </source>
</evidence>
<dbReference type="GO" id="GO:0005524">
    <property type="term" value="F:ATP binding"/>
    <property type="evidence" value="ECO:0007669"/>
    <property type="project" value="UniProtKB-KW"/>
</dbReference>
<dbReference type="CDD" id="cd03219">
    <property type="entry name" value="ABC_Mj1267_LivG_branched"/>
    <property type="match status" value="1"/>
</dbReference>
<evidence type="ECO:0000313" key="7">
    <source>
        <dbReference type="Proteomes" id="UP001596270"/>
    </source>
</evidence>
<dbReference type="SMART" id="SM00382">
    <property type="entry name" value="AAA"/>
    <property type="match status" value="1"/>
</dbReference>
<accession>A0ABW1U5D4</accession>
<dbReference type="Pfam" id="PF12399">
    <property type="entry name" value="BCA_ABC_TP_C"/>
    <property type="match status" value="1"/>
</dbReference>
<dbReference type="SUPFAM" id="SSF52540">
    <property type="entry name" value="P-loop containing nucleoside triphosphate hydrolases"/>
    <property type="match status" value="1"/>
</dbReference>
<keyword evidence="1" id="KW-0813">Transport</keyword>
<protein>
    <submittedName>
        <fullName evidence="6">ABC transporter ATP-binding protein</fullName>
    </submittedName>
</protein>
<dbReference type="InterPro" id="IPR032823">
    <property type="entry name" value="BCA_ABC_TP_C"/>
</dbReference>
<comment type="caution">
    <text evidence="6">The sequence shown here is derived from an EMBL/GenBank/DDBJ whole genome shotgun (WGS) entry which is preliminary data.</text>
</comment>
<feature type="domain" description="ABC transporter" evidence="5">
    <location>
        <begin position="5"/>
        <end position="246"/>
    </location>
</feature>
<keyword evidence="7" id="KW-1185">Reference proteome</keyword>
<name>A0ABW1U5D4_9BURK</name>
<evidence type="ECO:0000256" key="3">
    <source>
        <dbReference type="ARBA" id="ARBA00022741"/>
    </source>
</evidence>